<evidence type="ECO:0000256" key="2">
    <source>
        <dbReference type="ARBA" id="ARBA00013184"/>
    </source>
</evidence>
<dbReference type="InterPro" id="IPR051236">
    <property type="entry name" value="HAT_RTT109-like"/>
</dbReference>
<dbReference type="Proteomes" id="UP000245946">
    <property type="component" value="Unassembled WGS sequence"/>
</dbReference>
<dbReference type="Pfam" id="PF08214">
    <property type="entry name" value="HAT_KAT11"/>
    <property type="match status" value="1"/>
</dbReference>
<evidence type="ECO:0000313" key="11">
    <source>
        <dbReference type="EMBL" id="PWN96966.1"/>
    </source>
</evidence>
<evidence type="ECO:0000256" key="3">
    <source>
        <dbReference type="ARBA" id="ARBA00022679"/>
    </source>
</evidence>
<evidence type="ECO:0000256" key="1">
    <source>
        <dbReference type="ARBA" id="ARBA00004123"/>
    </source>
</evidence>
<evidence type="ECO:0000256" key="8">
    <source>
        <dbReference type="ARBA" id="ARBA00023242"/>
    </source>
</evidence>
<protein>
    <recommendedName>
        <fullName evidence="2">histone acetyltransferase</fullName>
        <ecNumber evidence="2">2.3.1.48</ecNumber>
    </recommendedName>
</protein>
<feature type="compositionally biased region" description="Basic residues" evidence="10">
    <location>
        <begin position="636"/>
        <end position="646"/>
    </location>
</feature>
<dbReference type="GO" id="GO:0006974">
    <property type="term" value="P:DNA damage response"/>
    <property type="evidence" value="ECO:0007669"/>
    <property type="project" value="UniProtKB-KW"/>
</dbReference>
<keyword evidence="8" id="KW-0539">Nucleus</keyword>
<feature type="compositionally biased region" description="Polar residues" evidence="10">
    <location>
        <begin position="391"/>
        <end position="402"/>
    </location>
</feature>
<dbReference type="GO" id="GO:0032931">
    <property type="term" value="F:histone H3K56 acetyltransferase activity"/>
    <property type="evidence" value="ECO:0007669"/>
    <property type="project" value="TreeGrafter"/>
</dbReference>
<evidence type="ECO:0000313" key="12">
    <source>
        <dbReference type="Proteomes" id="UP000245946"/>
    </source>
</evidence>
<evidence type="ECO:0000256" key="5">
    <source>
        <dbReference type="ARBA" id="ARBA00022990"/>
    </source>
</evidence>
<dbReference type="InterPro" id="IPR013178">
    <property type="entry name" value="Histone_AcTrfase_Rtt109/CBP"/>
</dbReference>
<evidence type="ECO:0000256" key="7">
    <source>
        <dbReference type="ARBA" id="ARBA00023163"/>
    </source>
</evidence>
<keyword evidence="7" id="KW-0804">Transcription</keyword>
<dbReference type="GeneID" id="37271806"/>
<comment type="subcellular location">
    <subcellularLocation>
        <location evidence="1">Nucleus</location>
    </subcellularLocation>
</comment>
<feature type="region of interest" description="Disordered" evidence="10">
    <location>
        <begin position="388"/>
        <end position="448"/>
    </location>
</feature>
<dbReference type="OrthoDB" id="3361892at2759"/>
<dbReference type="PANTHER" id="PTHR31571:SF2">
    <property type="entry name" value="HISTONE ACETYLTRANSFERASE RTT109"/>
    <property type="match status" value="1"/>
</dbReference>
<accession>A0A316Z6P3</accession>
<dbReference type="RefSeq" id="XP_025597245.1">
    <property type="nucleotide sequence ID" value="XM_025744262.1"/>
</dbReference>
<feature type="compositionally biased region" description="Basic and acidic residues" evidence="10">
    <location>
        <begin position="602"/>
        <end position="616"/>
    </location>
</feature>
<sequence>MGDAAASSSQPAQAAAAASASSSAASRSLLSALQASLAPLLSSPRLPRGALRLHALFSAPRPALELFPFAHVGGSGSAGVGAPLEARVEHVFCTAAWSDEEEDELAQEAQPSGESQAASLASQATTSDVGSASTTAAGPGGRTSRLIYALECFLYTIPSTHAAILYVSKLDSSGWAPAVVPAAVVPFLPSASEGGSAAGCSLVRAITIGFLRHFASLEHWASAPTPVEHCSIHVLARAQPAYLFPSSPDNPSKHVLSDGKLIAWWRGVLSDVAKEQSNAEGRNFYIVPGYDERMSTELLPLPPREGDSALARARWVYGHPYSRVSSSAPPLPLHRPHRTPAGVEYSTSSASDAAAAAAGAIATLMPHFPDDPKSRFIAEIARDAHELHAPGTQSTSVESQNEPDAKRQRLNVAEPTSAASQQSFDDASQATTTSVGSSQSARLSSSVRKLQRERAALDAVSPDEFWERMGFRQECCAGNAVGVFVCIYDQVAAASVGAACTAEPTVDMGSAGSSTSTTSSAAQRMALAHTTLPDLIRRHMMRDACDWSSRSAAATLTRQWNEGVRRAILRKGGLSAVEAEQADERLGEDVVWTDVRVLGSSKETREQARRKWEEAGKPMPQSTSNEPPKVVNALSVKRKKRPAPAP</sequence>
<comment type="catalytic activity">
    <reaction evidence="9">
        <text>L-lysyl-[histone] + acetyl-CoA = N(6)-acetyl-L-lysyl-[histone] + CoA + H(+)</text>
        <dbReference type="Rhea" id="RHEA:21992"/>
        <dbReference type="Rhea" id="RHEA-COMP:9845"/>
        <dbReference type="Rhea" id="RHEA-COMP:11338"/>
        <dbReference type="ChEBI" id="CHEBI:15378"/>
        <dbReference type="ChEBI" id="CHEBI:29969"/>
        <dbReference type="ChEBI" id="CHEBI:57287"/>
        <dbReference type="ChEBI" id="CHEBI:57288"/>
        <dbReference type="ChEBI" id="CHEBI:61930"/>
        <dbReference type="EC" id="2.3.1.48"/>
    </reaction>
    <physiologicalReaction direction="left-to-right" evidence="9">
        <dbReference type="Rhea" id="RHEA:21993"/>
    </physiologicalReaction>
</comment>
<keyword evidence="4" id="KW-0227">DNA damage</keyword>
<dbReference type="InterPro" id="IPR016849">
    <property type="entry name" value="Rtt109"/>
</dbReference>
<feature type="region of interest" description="Disordered" evidence="10">
    <location>
        <begin position="325"/>
        <end position="344"/>
    </location>
</feature>
<dbReference type="EMBL" id="KZ819297">
    <property type="protein sequence ID" value="PWN96966.1"/>
    <property type="molecule type" value="Genomic_DNA"/>
</dbReference>
<dbReference type="EC" id="2.3.1.48" evidence="2"/>
<evidence type="ECO:0000256" key="10">
    <source>
        <dbReference type="SAM" id="MobiDB-lite"/>
    </source>
</evidence>
<dbReference type="PANTHER" id="PTHR31571">
    <property type="entry name" value="ALTERED INHERITANCE OF MITOCHONDRIA PROTEIN 6"/>
    <property type="match status" value="1"/>
</dbReference>
<keyword evidence="6" id="KW-0805">Transcription regulation</keyword>
<evidence type="ECO:0000256" key="4">
    <source>
        <dbReference type="ARBA" id="ARBA00022763"/>
    </source>
</evidence>
<keyword evidence="3" id="KW-0808">Transferase</keyword>
<organism evidence="11 12">
    <name type="scientific">Tilletiopsis washingtonensis</name>
    <dbReference type="NCBI Taxonomy" id="58919"/>
    <lineage>
        <taxon>Eukaryota</taxon>
        <taxon>Fungi</taxon>
        <taxon>Dikarya</taxon>
        <taxon>Basidiomycota</taxon>
        <taxon>Ustilaginomycotina</taxon>
        <taxon>Exobasidiomycetes</taxon>
        <taxon>Entylomatales</taxon>
        <taxon>Entylomatales incertae sedis</taxon>
        <taxon>Tilletiopsis</taxon>
    </lineage>
</organism>
<dbReference type="GO" id="GO:0006355">
    <property type="term" value="P:regulation of DNA-templated transcription"/>
    <property type="evidence" value="ECO:0007669"/>
    <property type="project" value="InterPro"/>
</dbReference>
<dbReference type="SMART" id="SM01250">
    <property type="entry name" value="KAT11"/>
    <property type="match status" value="1"/>
</dbReference>
<keyword evidence="5" id="KW-0007">Acetylation</keyword>
<dbReference type="STRING" id="58919.A0A316Z6P3"/>
<gene>
    <name evidence="11" type="ORF">FA09DRAFT_339883</name>
</gene>
<proteinExistence type="predicted"/>
<dbReference type="AlphaFoldDB" id="A0A316Z6P3"/>
<feature type="region of interest" description="Disordered" evidence="10">
    <location>
        <begin position="601"/>
        <end position="646"/>
    </location>
</feature>
<keyword evidence="12" id="KW-1185">Reference proteome</keyword>
<feature type="compositionally biased region" description="Low complexity" evidence="10">
    <location>
        <begin position="107"/>
        <end position="138"/>
    </location>
</feature>
<reference evidence="11 12" key="1">
    <citation type="journal article" date="2018" name="Mol. Biol. Evol.">
        <title>Broad Genomic Sampling Reveals a Smut Pathogenic Ancestry of the Fungal Clade Ustilaginomycotina.</title>
        <authorList>
            <person name="Kijpornyongpan T."/>
            <person name="Mondo S.J."/>
            <person name="Barry K."/>
            <person name="Sandor L."/>
            <person name="Lee J."/>
            <person name="Lipzen A."/>
            <person name="Pangilinan J."/>
            <person name="LaButti K."/>
            <person name="Hainaut M."/>
            <person name="Henrissat B."/>
            <person name="Grigoriev I.V."/>
            <person name="Spatafora J.W."/>
            <person name="Aime M.C."/>
        </authorList>
    </citation>
    <scope>NUCLEOTIDE SEQUENCE [LARGE SCALE GENOMIC DNA]</scope>
    <source>
        <strain evidence="11 12">MCA 4186</strain>
    </source>
</reference>
<feature type="region of interest" description="Disordered" evidence="10">
    <location>
        <begin position="102"/>
        <end position="138"/>
    </location>
</feature>
<evidence type="ECO:0000256" key="9">
    <source>
        <dbReference type="ARBA" id="ARBA00048940"/>
    </source>
</evidence>
<dbReference type="GO" id="GO:0005634">
    <property type="term" value="C:nucleus"/>
    <property type="evidence" value="ECO:0007669"/>
    <property type="project" value="UniProtKB-SubCell"/>
</dbReference>
<name>A0A316Z6P3_9BASI</name>
<evidence type="ECO:0000256" key="6">
    <source>
        <dbReference type="ARBA" id="ARBA00023015"/>
    </source>
</evidence>
<dbReference type="PROSITE" id="PS51728">
    <property type="entry name" value="RTT109_HAT"/>
    <property type="match status" value="1"/>
</dbReference>
<feature type="compositionally biased region" description="Low complexity" evidence="10">
    <location>
        <begin position="417"/>
        <end position="446"/>
    </location>
</feature>